<comment type="similarity">
    <text evidence="2 8">Belongs to the diaminopimelate epimerase family.</text>
</comment>
<feature type="binding site" evidence="8">
    <location>
        <position position="155"/>
    </location>
    <ligand>
        <name>substrate</name>
    </ligand>
</feature>
<evidence type="ECO:0000256" key="7">
    <source>
        <dbReference type="ARBA" id="ARBA00051712"/>
    </source>
</evidence>
<feature type="binding site" evidence="8">
    <location>
        <position position="64"/>
    </location>
    <ligand>
        <name>substrate</name>
    </ligand>
</feature>
<dbReference type="GO" id="GO:0005829">
    <property type="term" value="C:cytosol"/>
    <property type="evidence" value="ECO:0007669"/>
    <property type="project" value="TreeGrafter"/>
</dbReference>
<keyword evidence="4 8" id="KW-0028">Amino-acid biosynthesis</keyword>
<comment type="pathway">
    <text evidence="1 8">Amino-acid biosynthesis; L-lysine biosynthesis via DAP pathway; DL-2,6-diaminopimelate from LL-2,6-diaminopimelate: step 1/1.</text>
</comment>
<evidence type="ECO:0000256" key="9">
    <source>
        <dbReference type="PROSITE-ProRule" id="PRU10125"/>
    </source>
</evidence>
<name>J0R792_9HYPH</name>
<sequence>MITFYKMNGLGNKIIVADMRKQTCAFTAEAAKKLSQNKETAFDQIMAVYPPKKPNTDYHIDILNTDGSKAQACGNGTRCVVEWLYTERLGDQFVLDTAAGVICAQRLENGFVSVDMGPPYLHWSDIPTASSVEDTNHVQIELGPLKDACLVSMGNPHAIYFIENDIDEIALDNYGEKLENNVFFPERCNISIVQMLSSKDLKMRTWERGAGLTCACGTAACAAVVAANRRGLGSKKMRVQLPGGHLEIYWREDNHIIMTGATEFEFQGTLDPITGSTKKALS</sequence>
<evidence type="ECO:0000256" key="6">
    <source>
        <dbReference type="ARBA" id="ARBA00023235"/>
    </source>
</evidence>
<feature type="active site" description="Proton acceptor" evidence="8">
    <location>
        <position position="216"/>
    </location>
</feature>
<keyword evidence="6 8" id="KW-0413">Isomerase</keyword>
<dbReference type="Pfam" id="PF01678">
    <property type="entry name" value="DAP_epimerase"/>
    <property type="match status" value="2"/>
</dbReference>
<comment type="catalytic activity">
    <reaction evidence="7 8">
        <text>(2S,6S)-2,6-diaminopimelate = meso-2,6-diaminopimelate</text>
        <dbReference type="Rhea" id="RHEA:15393"/>
        <dbReference type="ChEBI" id="CHEBI:57609"/>
        <dbReference type="ChEBI" id="CHEBI:57791"/>
        <dbReference type="EC" id="5.1.1.7"/>
    </reaction>
</comment>
<reference evidence="10 11" key="1">
    <citation type="submission" date="2012-03" db="EMBL/GenBank/DDBJ databases">
        <title>The Genome Sequence of Bartonella tamiae Th239.</title>
        <authorList>
            <consortium name="The Broad Institute Genome Sequencing Platform"/>
            <consortium name="The Broad Institute Genome Sequencing Center for Infectious Disease"/>
            <person name="Feldgarden M."/>
            <person name="Kirby J."/>
            <person name="Kosoy M."/>
            <person name="Birtles R."/>
            <person name="Probert W.S."/>
            <person name="Chiaraviglio L."/>
            <person name="Young S.K."/>
            <person name="Zeng Q."/>
            <person name="Gargeya S."/>
            <person name="Fitzgerald M."/>
            <person name="Haas B."/>
            <person name="Abouelleil A."/>
            <person name="Alvarado L."/>
            <person name="Arachchi H.M."/>
            <person name="Berlin A."/>
            <person name="Chapman S.B."/>
            <person name="Gearin G."/>
            <person name="Goldberg J."/>
            <person name="Griggs A."/>
            <person name="Gujja S."/>
            <person name="Hansen M."/>
            <person name="Heiman D."/>
            <person name="Howarth C."/>
            <person name="Larimer J."/>
            <person name="Lui A."/>
            <person name="MacDonald P.J.P."/>
            <person name="McCowen C."/>
            <person name="Montmayeur A."/>
            <person name="Murphy C."/>
            <person name="Neiman D."/>
            <person name="Pearson M."/>
            <person name="Priest M."/>
            <person name="Roberts A."/>
            <person name="Saif S."/>
            <person name="Shea T."/>
            <person name="Sisk P."/>
            <person name="Stolte C."/>
            <person name="Sykes S."/>
            <person name="Wortman J."/>
            <person name="Nusbaum C."/>
            <person name="Birren B."/>
        </authorList>
    </citation>
    <scope>NUCLEOTIDE SEQUENCE [LARGE SCALE GENOMIC DNA]</scope>
    <source>
        <strain evidence="10 11">Th239</strain>
    </source>
</reference>
<dbReference type="UniPathway" id="UPA00034">
    <property type="reaction ID" value="UER00025"/>
</dbReference>
<dbReference type="HOGENOM" id="CLU_053306_1_0_5"/>
<keyword evidence="11" id="KW-1185">Reference proteome</keyword>
<feature type="binding site" evidence="8">
    <location>
        <begin position="74"/>
        <end position="75"/>
    </location>
    <ligand>
        <name>substrate</name>
    </ligand>
</feature>
<dbReference type="EMBL" id="AIMB01000002">
    <property type="protein sequence ID" value="EJF91604.1"/>
    <property type="molecule type" value="Genomic_DNA"/>
</dbReference>
<feature type="active site" description="Proton donor" evidence="8">
    <location>
        <position position="73"/>
    </location>
</feature>
<feature type="binding site" evidence="8">
    <location>
        <position position="44"/>
    </location>
    <ligand>
        <name>substrate</name>
    </ligand>
</feature>
<feature type="binding site" evidence="8">
    <location>
        <position position="12"/>
    </location>
    <ligand>
        <name>substrate</name>
    </ligand>
</feature>
<evidence type="ECO:0000256" key="1">
    <source>
        <dbReference type="ARBA" id="ARBA00005196"/>
    </source>
</evidence>
<dbReference type="GO" id="GO:0008837">
    <property type="term" value="F:diaminopimelate epimerase activity"/>
    <property type="evidence" value="ECO:0007669"/>
    <property type="project" value="UniProtKB-UniRule"/>
</dbReference>
<dbReference type="HAMAP" id="MF_00197">
    <property type="entry name" value="DAP_epimerase"/>
    <property type="match status" value="1"/>
</dbReference>
<dbReference type="InterPro" id="IPR018510">
    <property type="entry name" value="DAP_epimerase_AS"/>
</dbReference>
<evidence type="ECO:0000313" key="11">
    <source>
        <dbReference type="Proteomes" id="UP000008952"/>
    </source>
</evidence>
<feature type="active site" evidence="9">
    <location>
        <position position="73"/>
    </location>
</feature>
<evidence type="ECO:0000256" key="8">
    <source>
        <dbReference type="HAMAP-Rule" id="MF_00197"/>
    </source>
</evidence>
<dbReference type="AlphaFoldDB" id="J0R792"/>
<dbReference type="Proteomes" id="UP000008952">
    <property type="component" value="Unassembled WGS sequence"/>
</dbReference>
<dbReference type="OrthoDB" id="9805408at2"/>
<dbReference type="SUPFAM" id="SSF54506">
    <property type="entry name" value="Diaminopimelate epimerase-like"/>
    <property type="match status" value="2"/>
</dbReference>
<protein>
    <recommendedName>
        <fullName evidence="3 8">Diaminopimelate epimerase</fullName>
        <shortName evidence="8">DAP epimerase</shortName>
        <ecNumber evidence="3 8">5.1.1.7</ecNumber>
    </recommendedName>
    <alternativeName>
        <fullName evidence="8">PLP-independent amino acid racemase</fullName>
    </alternativeName>
</protein>
<keyword evidence="8" id="KW-0963">Cytoplasm</keyword>
<evidence type="ECO:0000256" key="4">
    <source>
        <dbReference type="ARBA" id="ARBA00022605"/>
    </source>
</evidence>
<keyword evidence="5 8" id="KW-0457">Lysine biosynthesis</keyword>
<dbReference type="Gene3D" id="3.10.310.10">
    <property type="entry name" value="Diaminopimelate Epimerase, Chain A, domain 1"/>
    <property type="match status" value="2"/>
</dbReference>
<comment type="subunit">
    <text evidence="8">Homodimer.</text>
</comment>
<dbReference type="PATRIC" id="fig|1094558.3.peg.333"/>
<feature type="binding site" evidence="8">
    <location>
        <begin position="217"/>
        <end position="218"/>
    </location>
    <ligand>
        <name>substrate</name>
    </ligand>
</feature>
<comment type="function">
    <text evidence="8">Catalyzes the stereoinversion of LL-2,6-diaminopimelate (L,L-DAP) to meso-diaminopimelate (meso-DAP), a precursor of L-lysine and an essential component of the bacterial peptidoglycan.</text>
</comment>
<proteinExistence type="inferred from homology"/>
<dbReference type="PANTHER" id="PTHR31689:SF0">
    <property type="entry name" value="DIAMINOPIMELATE EPIMERASE"/>
    <property type="match status" value="1"/>
</dbReference>
<dbReference type="PROSITE" id="PS01326">
    <property type="entry name" value="DAP_EPIMERASE"/>
    <property type="match status" value="1"/>
</dbReference>
<evidence type="ECO:0000256" key="2">
    <source>
        <dbReference type="ARBA" id="ARBA00010219"/>
    </source>
</evidence>
<dbReference type="GO" id="GO:0009089">
    <property type="term" value="P:lysine biosynthetic process via diaminopimelate"/>
    <property type="evidence" value="ECO:0007669"/>
    <property type="project" value="UniProtKB-UniRule"/>
</dbReference>
<feature type="site" description="Could be important to modulate the pK values of the two catalytic cysteine residues" evidence="8">
    <location>
        <position position="207"/>
    </location>
</feature>
<dbReference type="STRING" id="1094558.ME5_00299"/>
<feature type="binding site" evidence="8">
    <location>
        <position position="189"/>
    </location>
    <ligand>
        <name>substrate</name>
    </ligand>
</feature>
<evidence type="ECO:0000256" key="3">
    <source>
        <dbReference type="ARBA" id="ARBA00013080"/>
    </source>
</evidence>
<evidence type="ECO:0000313" key="10">
    <source>
        <dbReference type="EMBL" id="EJF91604.1"/>
    </source>
</evidence>
<feature type="site" description="Could be important to modulate the pK values of the two catalytic cysteine residues" evidence="8">
    <location>
        <position position="157"/>
    </location>
</feature>
<dbReference type="RefSeq" id="WP_008037793.1">
    <property type="nucleotide sequence ID" value="NZ_JH725147.1"/>
</dbReference>
<gene>
    <name evidence="8" type="primary">dapF</name>
    <name evidence="10" type="ORF">ME5_00299</name>
</gene>
<comment type="subcellular location">
    <subcellularLocation>
        <location evidence="8">Cytoplasm</location>
    </subcellularLocation>
</comment>
<dbReference type="InterPro" id="IPR001653">
    <property type="entry name" value="DAP_epimerase_DapF"/>
</dbReference>
<dbReference type="NCBIfam" id="TIGR00652">
    <property type="entry name" value="DapF"/>
    <property type="match status" value="1"/>
</dbReference>
<accession>J0R792</accession>
<dbReference type="PANTHER" id="PTHR31689">
    <property type="entry name" value="DIAMINOPIMELATE EPIMERASE, CHLOROPLASTIC"/>
    <property type="match status" value="1"/>
</dbReference>
<dbReference type="EC" id="5.1.1.7" evidence="3 8"/>
<dbReference type="eggNOG" id="COG0253">
    <property type="taxonomic scope" value="Bacteria"/>
</dbReference>
<comment type="caution">
    <text evidence="10">The sequence shown here is derived from an EMBL/GenBank/DDBJ whole genome shotgun (WGS) entry which is preliminary data.</text>
</comment>
<organism evidence="10 11">
    <name type="scientific">Bartonella tamiae Th239</name>
    <dbReference type="NCBI Taxonomy" id="1094558"/>
    <lineage>
        <taxon>Bacteria</taxon>
        <taxon>Pseudomonadati</taxon>
        <taxon>Pseudomonadota</taxon>
        <taxon>Alphaproteobacteria</taxon>
        <taxon>Hyphomicrobiales</taxon>
        <taxon>Bartonellaceae</taxon>
        <taxon>Bartonella</taxon>
    </lineage>
</organism>
<evidence type="ECO:0000256" key="5">
    <source>
        <dbReference type="ARBA" id="ARBA00023154"/>
    </source>
</evidence>
<feature type="binding site" evidence="8">
    <location>
        <begin position="207"/>
        <end position="208"/>
    </location>
    <ligand>
        <name>substrate</name>
    </ligand>
</feature>